<dbReference type="EMBL" id="MRZV01001731">
    <property type="protein sequence ID" value="PIK36146.1"/>
    <property type="molecule type" value="Genomic_DNA"/>
</dbReference>
<keyword evidence="3" id="KW-1185">Reference proteome</keyword>
<gene>
    <name evidence="2" type="ORF">BSL78_27020</name>
</gene>
<proteinExistence type="predicted"/>
<sequence>SLEQAALPIPPSSFNTPFTRPQESGRDPHNPLKRVTQITSHLRRWSRSPMNQSSTE</sequence>
<evidence type="ECO:0000313" key="3">
    <source>
        <dbReference type="Proteomes" id="UP000230750"/>
    </source>
</evidence>
<organism evidence="2 3">
    <name type="scientific">Stichopus japonicus</name>
    <name type="common">Sea cucumber</name>
    <dbReference type="NCBI Taxonomy" id="307972"/>
    <lineage>
        <taxon>Eukaryota</taxon>
        <taxon>Metazoa</taxon>
        <taxon>Echinodermata</taxon>
        <taxon>Eleutherozoa</taxon>
        <taxon>Echinozoa</taxon>
        <taxon>Holothuroidea</taxon>
        <taxon>Aspidochirotacea</taxon>
        <taxon>Aspidochirotida</taxon>
        <taxon>Stichopodidae</taxon>
        <taxon>Apostichopus</taxon>
    </lineage>
</organism>
<accession>A0A2G8JK60</accession>
<feature type="compositionally biased region" description="Polar residues" evidence="1">
    <location>
        <begin position="12"/>
        <end position="22"/>
    </location>
</feature>
<dbReference type="Proteomes" id="UP000230750">
    <property type="component" value="Unassembled WGS sequence"/>
</dbReference>
<protein>
    <submittedName>
        <fullName evidence="2">Uncharacterized protein</fullName>
    </submittedName>
</protein>
<name>A0A2G8JK60_STIJA</name>
<evidence type="ECO:0000256" key="1">
    <source>
        <dbReference type="SAM" id="MobiDB-lite"/>
    </source>
</evidence>
<comment type="caution">
    <text evidence="2">The sequence shown here is derived from an EMBL/GenBank/DDBJ whole genome shotgun (WGS) entry which is preliminary data.</text>
</comment>
<dbReference type="AlphaFoldDB" id="A0A2G8JK60"/>
<feature type="non-terminal residue" evidence="2">
    <location>
        <position position="1"/>
    </location>
</feature>
<evidence type="ECO:0000313" key="2">
    <source>
        <dbReference type="EMBL" id="PIK36146.1"/>
    </source>
</evidence>
<reference evidence="2 3" key="1">
    <citation type="journal article" date="2017" name="PLoS Biol.">
        <title>The sea cucumber genome provides insights into morphological evolution and visceral regeneration.</title>
        <authorList>
            <person name="Zhang X."/>
            <person name="Sun L."/>
            <person name="Yuan J."/>
            <person name="Sun Y."/>
            <person name="Gao Y."/>
            <person name="Zhang L."/>
            <person name="Li S."/>
            <person name="Dai H."/>
            <person name="Hamel J.F."/>
            <person name="Liu C."/>
            <person name="Yu Y."/>
            <person name="Liu S."/>
            <person name="Lin W."/>
            <person name="Guo K."/>
            <person name="Jin S."/>
            <person name="Xu P."/>
            <person name="Storey K.B."/>
            <person name="Huan P."/>
            <person name="Zhang T."/>
            <person name="Zhou Y."/>
            <person name="Zhang J."/>
            <person name="Lin C."/>
            <person name="Li X."/>
            <person name="Xing L."/>
            <person name="Huo D."/>
            <person name="Sun M."/>
            <person name="Wang L."/>
            <person name="Mercier A."/>
            <person name="Li F."/>
            <person name="Yang H."/>
            <person name="Xiang J."/>
        </authorList>
    </citation>
    <scope>NUCLEOTIDE SEQUENCE [LARGE SCALE GENOMIC DNA]</scope>
    <source>
        <strain evidence="2">Shaxun</strain>
        <tissue evidence="2">Muscle</tissue>
    </source>
</reference>
<feature type="region of interest" description="Disordered" evidence="1">
    <location>
        <begin position="1"/>
        <end position="56"/>
    </location>
</feature>